<reference evidence="3 4" key="1">
    <citation type="submission" date="2018-10" db="EMBL/GenBank/DDBJ databases">
        <title>Iterative Subtractive Binning of Freshwater Chronoseries Metagenomes Recovers Nearly Complete Genomes from over Four Hundred Novel Species.</title>
        <authorList>
            <person name="Rodriguez-R L.M."/>
            <person name="Tsementzi D."/>
            <person name="Luo C."/>
            <person name="Konstantinidis K.T."/>
        </authorList>
    </citation>
    <scope>NUCLEOTIDE SEQUENCE [LARGE SCALE GENOMIC DNA]</scope>
    <source>
        <strain evidence="3">WB7_2B_003</strain>
    </source>
</reference>
<keyword evidence="1" id="KW-1133">Transmembrane helix</keyword>
<feature type="transmembrane region" description="Helical" evidence="1">
    <location>
        <begin position="27"/>
        <end position="48"/>
    </location>
</feature>
<dbReference type="GO" id="GO:0016829">
    <property type="term" value="F:lyase activity"/>
    <property type="evidence" value="ECO:0007669"/>
    <property type="project" value="UniProtKB-KW"/>
</dbReference>
<gene>
    <name evidence="3" type="ORF">EBV78_04510</name>
</gene>
<keyword evidence="3" id="KW-0456">Lyase</keyword>
<evidence type="ECO:0000259" key="2">
    <source>
        <dbReference type="Pfam" id="PF16327"/>
    </source>
</evidence>
<keyword evidence="1" id="KW-0472">Membrane</keyword>
<feature type="non-terminal residue" evidence="3">
    <location>
        <position position="1"/>
    </location>
</feature>
<evidence type="ECO:0000313" key="3">
    <source>
        <dbReference type="EMBL" id="NCU63314.1"/>
    </source>
</evidence>
<proteinExistence type="predicted"/>
<dbReference type="Proteomes" id="UP000572953">
    <property type="component" value="Unassembled WGS sequence"/>
</dbReference>
<protein>
    <submittedName>
        <fullName evidence="3">Heme lyase CcmF/NrfE family subunit</fullName>
    </submittedName>
</protein>
<feature type="domain" description="Cytochrome c-type biogenesis protein CcmF C-terminal" evidence="2">
    <location>
        <begin position="6"/>
        <end position="198"/>
    </location>
</feature>
<evidence type="ECO:0000313" key="4">
    <source>
        <dbReference type="Proteomes" id="UP000572953"/>
    </source>
</evidence>
<organism evidence="3 4">
    <name type="scientific">Candidatus Fonsibacter lacus</name>
    <dbReference type="NCBI Taxonomy" id="2576439"/>
    <lineage>
        <taxon>Bacteria</taxon>
        <taxon>Pseudomonadati</taxon>
        <taxon>Pseudomonadota</taxon>
        <taxon>Alphaproteobacteria</taxon>
        <taxon>Candidatus Pelagibacterales</taxon>
        <taxon>Candidatus Pelagibacterales incertae sedis</taxon>
        <taxon>Candidatus Fonsibacter</taxon>
    </lineage>
</organism>
<feature type="transmembrane region" description="Helical" evidence="1">
    <location>
        <begin position="6"/>
        <end position="22"/>
    </location>
</feature>
<accession>A0A845SBE6</accession>
<sequence>KNFKIFFPISVVISLVIIFLFFNYKDIILILGLSFSLYLIVSVIFDWISQKKLSLNFGRLISHLGFGILIFAIFINAYLSKEINAAMKVGDEIKIQEFIIKFKSINKINKENYEEVFGNFLVTNKQKQVELTPSIRKYNQPVQFTSETSIKTNFIVDYYFAINLSEFEKDKIMVRFYYKPFMFWIWLSILLIAFGGVYQTFKLRNE</sequence>
<comment type="caution">
    <text evidence="3">The sequence shown here is derived from an EMBL/GenBank/DDBJ whole genome shotgun (WGS) entry which is preliminary data.</text>
</comment>
<dbReference type="AlphaFoldDB" id="A0A845SBE6"/>
<dbReference type="Pfam" id="PF16327">
    <property type="entry name" value="CcmF_C"/>
    <property type="match status" value="1"/>
</dbReference>
<name>A0A845SBE6_9PROT</name>
<feature type="transmembrane region" description="Helical" evidence="1">
    <location>
        <begin position="60"/>
        <end position="79"/>
    </location>
</feature>
<dbReference type="EMBL" id="RGGN01000214">
    <property type="protein sequence ID" value="NCU63314.1"/>
    <property type="molecule type" value="Genomic_DNA"/>
</dbReference>
<feature type="transmembrane region" description="Helical" evidence="1">
    <location>
        <begin position="181"/>
        <end position="201"/>
    </location>
</feature>
<keyword evidence="1" id="KW-0812">Transmembrane</keyword>
<evidence type="ECO:0000256" key="1">
    <source>
        <dbReference type="SAM" id="Phobius"/>
    </source>
</evidence>
<dbReference type="InterPro" id="IPR032523">
    <property type="entry name" value="CcmF_C"/>
</dbReference>